<dbReference type="InterPro" id="IPR008928">
    <property type="entry name" value="6-hairpin_glycosidase_sf"/>
</dbReference>
<feature type="domain" description="GH15-like" evidence="1">
    <location>
        <begin position="223"/>
        <end position="581"/>
    </location>
</feature>
<keyword evidence="4" id="KW-1185">Reference proteome</keyword>
<dbReference type="EMBL" id="CP043494">
    <property type="protein sequence ID" value="WNG43157.1"/>
    <property type="molecule type" value="Genomic_DNA"/>
</dbReference>
<dbReference type="InterPro" id="IPR012341">
    <property type="entry name" value="6hp_glycosidase-like_sf"/>
</dbReference>
<evidence type="ECO:0000313" key="4">
    <source>
        <dbReference type="Proteomes" id="UP001611383"/>
    </source>
</evidence>
<proteinExistence type="predicted"/>
<gene>
    <name evidence="3" type="ORF">F0U60_02865</name>
</gene>
<dbReference type="Proteomes" id="UP001611383">
    <property type="component" value="Chromosome"/>
</dbReference>
<dbReference type="Gene3D" id="1.50.10.10">
    <property type="match status" value="1"/>
</dbReference>
<dbReference type="SUPFAM" id="SSF48208">
    <property type="entry name" value="Six-hairpin glycosidases"/>
    <property type="match status" value="1"/>
</dbReference>
<protein>
    <submittedName>
        <fullName evidence="3">Glycoside hydrolase family 15 protein</fullName>
    </submittedName>
</protein>
<feature type="domain" description="Trehalase-like N-terminal" evidence="2">
    <location>
        <begin position="3"/>
        <end position="157"/>
    </location>
</feature>
<dbReference type="GO" id="GO:0016787">
    <property type="term" value="F:hydrolase activity"/>
    <property type="evidence" value="ECO:0007669"/>
    <property type="project" value="UniProtKB-KW"/>
</dbReference>
<accession>A0ABY9WH78</accession>
<dbReference type="InterPro" id="IPR011613">
    <property type="entry name" value="GH15-like"/>
</dbReference>
<dbReference type="PANTHER" id="PTHR31616:SF0">
    <property type="entry name" value="GLUCAN 1,4-ALPHA-GLUCOSIDASE"/>
    <property type="match status" value="1"/>
</dbReference>
<evidence type="ECO:0000259" key="1">
    <source>
        <dbReference type="Pfam" id="PF00723"/>
    </source>
</evidence>
<keyword evidence="3" id="KW-0378">Hydrolase</keyword>
<organism evidence="3 4">
    <name type="scientific">Archangium minus</name>
    <dbReference type="NCBI Taxonomy" id="83450"/>
    <lineage>
        <taxon>Bacteria</taxon>
        <taxon>Pseudomonadati</taxon>
        <taxon>Myxococcota</taxon>
        <taxon>Myxococcia</taxon>
        <taxon>Myxococcales</taxon>
        <taxon>Cystobacterineae</taxon>
        <taxon>Archangiaceae</taxon>
        <taxon>Archangium</taxon>
    </lineage>
</organism>
<dbReference type="Pfam" id="PF19291">
    <property type="entry name" value="TREH_N"/>
    <property type="match status" value="1"/>
</dbReference>
<dbReference type="InterPro" id="IPR045582">
    <property type="entry name" value="Trehalase-like_N"/>
</dbReference>
<evidence type="ECO:0000313" key="3">
    <source>
        <dbReference type="EMBL" id="WNG43157.1"/>
    </source>
</evidence>
<reference evidence="3 4" key="1">
    <citation type="submission" date="2019-08" db="EMBL/GenBank/DDBJ databases">
        <title>Archangium and Cystobacter genomes.</title>
        <authorList>
            <person name="Chen I.-C.K."/>
            <person name="Wielgoss S."/>
        </authorList>
    </citation>
    <scope>NUCLEOTIDE SEQUENCE [LARGE SCALE GENOMIC DNA]</scope>
    <source>
        <strain evidence="3 4">Cbm 6</strain>
    </source>
</reference>
<sequence length="602" mass="67719">MSRPIEDYALIGDTQTAALVSREGSIDWLCLPRFDSGACFAALLGEPGHGRWLLAPAGGTPPRVRRRYRKDSLVLETEFTTAEGVVRVVDCMPPRDCTPDLIRVVEGVKGQVSMHLELIIRFDYGSVVPWVTKNGAELQAVAGPDALSLYTPVKTHGHHLTTVADFTVSEGQRIPFVLRWHPSNEPAPEPLDALAAVADTEQWWREWFGHCTYQGPWSEPVRTSLMALKALTYAPTGGIVAAATTSLPERLGGIRNWDYRFCWLRDATFTLYALLLSGFREEALAWRDWLLRSVAGDPAKIQIMYGVAGERRLTELTLDWLPGYEHSRPVRTGNSAVTQFQLDVFGELADALFQARRVGIPGDLRAWNMTRELMDFLESGWKQPDEGLWEVRGPRRHFTHSKMMAWVAFDRAVRAVERFGREGPVERWRAIRDIIHAEICTRAWNSQRGAFTQSYDSSSLDASLLLMPLVGFLPHTDPRVVGTVRAIERDLVKDGFVRRYHTHEIEDGLPPGEGAFLACSFWLADNYVLQGRLDEAKGLFQRLLELRNDVGLLAEEYDPVAKRQLGNFPQAFSHVGLINTAFNLTEQLISPAIYRRGNGEEP</sequence>
<dbReference type="RefSeq" id="WP_395813669.1">
    <property type="nucleotide sequence ID" value="NZ_CP043494.1"/>
</dbReference>
<dbReference type="Pfam" id="PF00723">
    <property type="entry name" value="Glyco_hydro_15"/>
    <property type="match status" value="1"/>
</dbReference>
<dbReference type="PANTHER" id="PTHR31616">
    <property type="entry name" value="TREHALASE"/>
    <property type="match status" value="1"/>
</dbReference>
<name>A0ABY9WH78_9BACT</name>
<evidence type="ECO:0000259" key="2">
    <source>
        <dbReference type="Pfam" id="PF19291"/>
    </source>
</evidence>